<keyword evidence="7" id="KW-0539">Nucleus</keyword>
<evidence type="ECO:0000256" key="6">
    <source>
        <dbReference type="ARBA" id="ARBA00022927"/>
    </source>
</evidence>
<dbReference type="InterPro" id="IPR011989">
    <property type="entry name" value="ARM-like"/>
</dbReference>
<dbReference type="PANTHER" id="PTHR10527">
    <property type="entry name" value="IMPORTIN BETA"/>
    <property type="match status" value="1"/>
</dbReference>
<dbReference type="InterPro" id="IPR057672">
    <property type="entry name" value="TPR_IPO4/5"/>
</dbReference>
<protein>
    <submittedName>
        <fullName evidence="10">Importin-5</fullName>
    </submittedName>
</protein>
<dbReference type="EMBL" id="JBJKFK010004909">
    <property type="protein sequence ID" value="KAL3308651.1"/>
    <property type="molecule type" value="Genomic_DNA"/>
</dbReference>
<evidence type="ECO:0000256" key="7">
    <source>
        <dbReference type="ARBA" id="ARBA00023242"/>
    </source>
</evidence>
<dbReference type="PROSITE" id="PS50077">
    <property type="entry name" value="HEAT_REPEAT"/>
    <property type="match status" value="1"/>
</dbReference>
<dbReference type="Pfam" id="PF12755">
    <property type="entry name" value="Vac14_Fab1_bd"/>
    <property type="match status" value="1"/>
</dbReference>
<gene>
    <name evidence="10" type="primary">IPO5_3</name>
    <name evidence="10" type="ORF">Ciccas_012813</name>
</gene>
<dbReference type="GO" id="GO:0005737">
    <property type="term" value="C:cytoplasm"/>
    <property type="evidence" value="ECO:0007669"/>
    <property type="project" value="UniProtKB-SubCell"/>
</dbReference>
<evidence type="ECO:0000256" key="1">
    <source>
        <dbReference type="ARBA" id="ARBA00004123"/>
    </source>
</evidence>
<keyword evidence="11" id="KW-1185">Reference proteome</keyword>
<name>A0ABD2PQC0_9PLAT</name>
<keyword evidence="4" id="KW-0963">Cytoplasm</keyword>
<feature type="repeat" description="HEAT" evidence="8">
    <location>
        <begin position="389"/>
        <end position="431"/>
    </location>
</feature>
<evidence type="ECO:0000256" key="5">
    <source>
        <dbReference type="ARBA" id="ARBA00022737"/>
    </source>
</evidence>
<comment type="subcellular location">
    <subcellularLocation>
        <location evidence="2">Cytoplasm</location>
    </subcellularLocation>
    <subcellularLocation>
        <location evidence="1">Nucleus</location>
    </subcellularLocation>
</comment>
<evidence type="ECO:0000256" key="4">
    <source>
        <dbReference type="ARBA" id="ARBA00022490"/>
    </source>
</evidence>
<evidence type="ECO:0000256" key="3">
    <source>
        <dbReference type="ARBA" id="ARBA00022448"/>
    </source>
</evidence>
<accession>A0ABD2PQC0</accession>
<keyword evidence="6" id="KW-0653">Protein transport</keyword>
<dbReference type="GO" id="GO:0015031">
    <property type="term" value="P:protein transport"/>
    <property type="evidence" value="ECO:0007669"/>
    <property type="project" value="UniProtKB-KW"/>
</dbReference>
<keyword evidence="5" id="KW-0677">Repeat</keyword>
<evidence type="ECO:0000313" key="11">
    <source>
        <dbReference type="Proteomes" id="UP001626550"/>
    </source>
</evidence>
<comment type="caution">
    <text evidence="10">The sequence shown here is derived from an EMBL/GenBank/DDBJ whole genome shotgun (WGS) entry which is preliminary data.</text>
</comment>
<dbReference type="GO" id="GO:0005634">
    <property type="term" value="C:nucleus"/>
    <property type="evidence" value="ECO:0007669"/>
    <property type="project" value="UniProtKB-SubCell"/>
</dbReference>
<dbReference type="InterPro" id="IPR041653">
    <property type="entry name" value="Importin_rep_4"/>
</dbReference>
<dbReference type="Pfam" id="PF18808">
    <property type="entry name" value="Importin_rep_4"/>
    <property type="match status" value="1"/>
</dbReference>
<dbReference type="AlphaFoldDB" id="A0ABD2PQC0"/>
<evidence type="ECO:0000259" key="9">
    <source>
        <dbReference type="Pfam" id="PF25780"/>
    </source>
</evidence>
<keyword evidence="3" id="KW-0813">Transport</keyword>
<dbReference type="InterPro" id="IPR021133">
    <property type="entry name" value="HEAT_type_2"/>
</dbReference>
<reference evidence="10 11" key="1">
    <citation type="submission" date="2024-11" db="EMBL/GenBank/DDBJ databases">
        <title>Adaptive evolution of stress response genes in parasites aligns with host niche diversity.</title>
        <authorList>
            <person name="Hahn C."/>
            <person name="Resl P."/>
        </authorList>
    </citation>
    <scope>NUCLEOTIDE SEQUENCE [LARGE SCALE GENOMIC DNA]</scope>
    <source>
        <strain evidence="10">EGGRZ-B1_66</strain>
        <tissue evidence="10">Body</tissue>
    </source>
</reference>
<dbReference type="Gene3D" id="1.25.10.10">
    <property type="entry name" value="Leucine-rich Repeat Variant"/>
    <property type="match status" value="1"/>
</dbReference>
<evidence type="ECO:0000256" key="2">
    <source>
        <dbReference type="ARBA" id="ARBA00004496"/>
    </source>
</evidence>
<proteinExistence type="predicted"/>
<dbReference type="InterPro" id="IPR040122">
    <property type="entry name" value="Importin_beta"/>
</dbReference>
<dbReference type="InterPro" id="IPR016024">
    <property type="entry name" value="ARM-type_fold"/>
</dbReference>
<dbReference type="SUPFAM" id="SSF48371">
    <property type="entry name" value="ARM repeat"/>
    <property type="match status" value="1"/>
</dbReference>
<sequence length="543" mass="61162">MDTEVDFVNLLGLLQSSDNDIREEAEKNLNAIPPAQCLSLMIQSIASTQLEMTNRKFAAVLARRLLTTKFDTIGTMDPGEKESLKNQLVLIVHEAREEELCKKVIDICDQWTNPPLMAPKDPAAEWPRLLDLLGQYAQSEDQHYLTLAFYILDRMPDILQFDEHMQPIIELFCKGLTCDNQHVVEASLKAIGSFIEENHDEEQIQSLVQPFLQGVATFMTHNPASEEPLKALVKISDCCSELLKPVLKETMEMSLQILTNEQLDICVRYLALETMVTLSENIPVAVRKTAKQFIPPLIEYLLRMICDLDEDPHWSTQEVPEDDDEGICTNLTSIALDRLACSLNSCLITPKVLSTLSAMLESSDWKQRCGSLHAMAAISEGCRKKMGDMLPTLVRAVCSKLTDPEPRVRYAACKALDEMSQELVPNIQKRHHATILPALSLLISDLCPRVQTMSCSALVAYCTNMPKSILRTYLAQLVELLEAVMKAKMREITPEKGLMVLEEMLSTVTCLAEKMETDFAPYYDRFMPALKVNPPFDSTLQFN</sequence>
<evidence type="ECO:0000313" key="10">
    <source>
        <dbReference type="EMBL" id="KAL3308651.1"/>
    </source>
</evidence>
<evidence type="ECO:0000256" key="8">
    <source>
        <dbReference type="PROSITE-ProRule" id="PRU00103"/>
    </source>
</evidence>
<organism evidence="10 11">
    <name type="scientific">Cichlidogyrus casuarinus</name>
    <dbReference type="NCBI Taxonomy" id="1844966"/>
    <lineage>
        <taxon>Eukaryota</taxon>
        <taxon>Metazoa</taxon>
        <taxon>Spiralia</taxon>
        <taxon>Lophotrochozoa</taxon>
        <taxon>Platyhelminthes</taxon>
        <taxon>Monogenea</taxon>
        <taxon>Monopisthocotylea</taxon>
        <taxon>Dactylogyridea</taxon>
        <taxon>Ancyrocephalidae</taxon>
        <taxon>Cichlidogyrus</taxon>
    </lineage>
</organism>
<feature type="domain" description="IPO4/5-like TPR repeats" evidence="9">
    <location>
        <begin position="122"/>
        <end position="253"/>
    </location>
</feature>
<dbReference type="Proteomes" id="UP001626550">
    <property type="component" value="Unassembled WGS sequence"/>
</dbReference>
<dbReference type="Pfam" id="PF25780">
    <property type="entry name" value="TPR_IPO5"/>
    <property type="match status" value="1"/>
</dbReference>